<dbReference type="PANTHER" id="PTHR31299">
    <property type="entry name" value="ESTERASE, PUTATIVE (AFU_ORTHOLOGUE AFUA_1G05850)-RELATED"/>
    <property type="match status" value="1"/>
</dbReference>
<dbReference type="GO" id="GO:0046677">
    <property type="term" value="P:response to antibiotic"/>
    <property type="evidence" value="ECO:0007669"/>
    <property type="project" value="InterPro"/>
</dbReference>
<dbReference type="InterPro" id="IPR007815">
    <property type="entry name" value="Emycin_Estase"/>
</dbReference>
<gene>
    <name evidence="1" type="ORF">GA0070558_103209</name>
</gene>
<dbReference type="CDD" id="cd14728">
    <property type="entry name" value="Ere-like"/>
    <property type="match status" value="1"/>
</dbReference>
<name>A0A1C4UGU9_9ACTN</name>
<organism evidence="1 2">
    <name type="scientific">Micromonospora haikouensis</name>
    <dbReference type="NCBI Taxonomy" id="686309"/>
    <lineage>
        <taxon>Bacteria</taxon>
        <taxon>Bacillati</taxon>
        <taxon>Actinomycetota</taxon>
        <taxon>Actinomycetes</taxon>
        <taxon>Micromonosporales</taxon>
        <taxon>Micromonosporaceae</taxon>
        <taxon>Micromonospora</taxon>
    </lineage>
</organism>
<proteinExistence type="predicted"/>
<dbReference type="Proteomes" id="UP000199375">
    <property type="component" value="Unassembled WGS sequence"/>
</dbReference>
<sequence length="385" mass="41937">MSERADDLQRAGQQLSSLVDAATVVGLGTSTRAAHELFGLVEHTTRALIRRGFRVVAVLDNQRVGELYDEFVRGADIDLDGVLGQAWGPWRTTEMRAALGWLRRHNQRRTDPVRVIAVGGSRVLPADYHRAVELLARLDVPTARRVGELFDVIRTAHDSGEHVQRAHGTHPGTPFVDLARTARDLVLALDGGPDRDEVLLMLDAIVEHHANAIGVGHDVAREERSAADRLLAHQRRTGERIVLWEGSAHVAAHRGVMLGAHLRAALADRYAAVHLTFGRGRIPGMDLPEPSPNSLEGALLARGAGGVRIVDLRSPAATEVAPLLDRPARTRVVSGVYDPGQDERHYLDLPSPRDSFDVVAVVPTISAVRPLSAATERDVPGRRNE</sequence>
<evidence type="ECO:0000313" key="1">
    <source>
        <dbReference type="EMBL" id="SCE70926.1"/>
    </source>
</evidence>
<dbReference type="AlphaFoldDB" id="A0A1C4UGU9"/>
<accession>A0A1C4UGU9</accession>
<reference evidence="1 2" key="1">
    <citation type="submission" date="2016-06" db="EMBL/GenBank/DDBJ databases">
        <authorList>
            <person name="Kjaerup R.B."/>
            <person name="Dalgaard T.S."/>
            <person name="Juul-Madsen H.R."/>
        </authorList>
    </citation>
    <scope>NUCLEOTIDE SEQUENCE [LARGE SCALE GENOMIC DNA]</scope>
    <source>
        <strain evidence="1 2">DSM 45626</strain>
    </source>
</reference>
<dbReference type="PANTHER" id="PTHR31299:SF0">
    <property type="entry name" value="ESTERASE, PUTATIVE (AFU_ORTHOLOGUE AFUA_1G05850)-RELATED"/>
    <property type="match status" value="1"/>
</dbReference>
<dbReference type="InterPro" id="IPR052036">
    <property type="entry name" value="Hydrolase/PRTase-associated"/>
</dbReference>
<dbReference type="SUPFAM" id="SSF159501">
    <property type="entry name" value="EreA/ChaN-like"/>
    <property type="match status" value="1"/>
</dbReference>
<dbReference type="Gene3D" id="1.20.1440.30">
    <property type="entry name" value="Biosynthetic Protein domain"/>
    <property type="match status" value="1"/>
</dbReference>
<dbReference type="Gene3D" id="3.30.1870.10">
    <property type="entry name" value="EreA-like, domain 2"/>
    <property type="match status" value="1"/>
</dbReference>
<protein>
    <submittedName>
        <fullName evidence="1">Erythromycin esterase</fullName>
    </submittedName>
</protein>
<dbReference type="EMBL" id="FMCW01000003">
    <property type="protein sequence ID" value="SCE70926.1"/>
    <property type="molecule type" value="Genomic_DNA"/>
</dbReference>
<dbReference type="Gene3D" id="3.40.1660.10">
    <property type="entry name" value="EreA-like (biosynthetic domain)"/>
    <property type="match status" value="1"/>
</dbReference>
<dbReference type="Pfam" id="PF05139">
    <property type="entry name" value="Erythro_esteras"/>
    <property type="match status" value="1"/>
</dbReference>
<evidence type="ECO:0000313" key="2">
    <source>
        <dbReference type="Proteomes" id="UP000199375"/>
    </source>
</evidence>